<dbReference type="PROSITE" id="PS50885">
    <property type="entry name" value="HAMP"/>
    <property type="match status" value="1"/>
</dbReference>
<comment type="similarity">
    <text evidence="8">Belongs to the methyl-accepting chemotaxis (MCP) protein family.</text>
</comment>
<dbReference type="InterPro" id="IPR004090">
    <property type="entry name" value="Chemotax_Me-accpt_rcpt"/>
</dbReference>
<dbReference type="InterPro" id="IPR033479">
    <property type="entry name" value="dCache_1"/>
</dbReference>
<dbReference type="SUPFAM" id="SSF58104">
    <property type="entry name" value="Methyl-accepting chemotaxis protein (MCP) signaling domain"/>
    <property type="match status" value="1"/>
</dbReference>
<accession>A0A1H7KQ37</accession>
<evidence type="ECO:0000256" key="6">
    <source>
        <dbReference type="ARBA" id="ARBA00023136"/>
    </source>
</evidence>
<dbReference type="Pfam" id="PF00672">
    <property type="entry name" value="HAMP"/>
    <property type="match status" value="1"/>
</dbReference>
<dbReference type="InterPro" id="IPR004089">
    <property type="entry name" value="MCPsignal_dom"/>
</dbReference>
<dbReference type="STRING" id="641665.GCA_002104455_02596"/>
<keyword evidence="2" id="KW-1003">Cell membrane</keyword>
<name>A0A1H7KQ37_9GAMM</name>
<evidence type="ECO:0000256" key="3">
    <source>
        <dbReference type="ARBA" id="ARBA00022500"/>
    </source>
</evidence>
<dbReference type="CDD" id="cd11386">
    <property type="entry name" value="MCP_signal"/>
    <property type="match status" value="1"/>
</dbReference>
<dbReference type="Gene3D" id="1.10.287.950">
    <property type="entry name" value="Methyl-accepting chemotaxis protein"/>
    <property type="match status" value="1"/>
</dbReference>
<dbReference type="AlphaFoldDB" id="A0A1H7KQ37"/>
<keyword evidence="5 10" id="KW-1133">Transmembrane helix</keyword>
<dbReference type="PRINTS" id="PR00260">
    <property type="entry name" value="CHEMTRNSDUCR"/>
</dbReference>
<dbReference type="GO" id="GO:0004888">
    <property type="term" value="F:transmembrane signaling receptor activity"/>
    <property type="evidence" value="ECO:0007669"/>
    <property type="project" value="InterPro"/>
</dbReference>
<dbReference type="OrthoDB" id="2489132at2"/>
<reference evidence="14" key="1">
    <citation type="submission" date="2016-10" db="EMBL/GenBank/DDBJ databases">
        <authorList>
            <person name="Varghese N."/>
            <person name="Submissions S."/>
        </authorList>
    </citation>
    <scope>NUCLEOTIDE SEQUENCE [LARGE SCALE GENOMIC DNA]</scope>
    <source>
        <strain evidence="14">CGMCC 1.9127</strain>
    </source>
</reference>
<evidence type="ECO:0000256" key="4">
    <source>
        <dbReference type="ARBA" id="ARBA00022692"/>
    </source>
</evidence>
<evidence type="ECO:0000256" key="8">
    <source>
        <dbReference type="ARBA" id="ARBA00029447"/>
    </source>
</evidence>
<dbReference type="GO" id="GO:0005886">
    <property type="term" value="C:plasma membrane"/>
    <property type="evidence" value="ECO:0007669"/>
    <property type="project" value="UniProtKB-SubCell"/>
</dbReference>
<proteinExistence type="inferred from homology"/>
<keyword evidence="3" id="KW-0145">Chemotaxis</keyword>
<feature type="transmembrane region" description="Helical" evidence="10">
    <location>
        <begin position="293"/>
        <end position="317"/>
    </location>
</feature>
<dbReference type="FunFam" id="1.10.287.950:FF:000001">
    <property type="entry name" value="Methyl-accepting chemotaxis sensory transducer"/>
    <property type="match status" value="1"/>
</dbReference>
<evidence type="ECO:0000256" key="10">
    <source>
        <dbReference type="SAM" id="Phobius"/>
    </source>
</evidence>
<feature type="domain" description="HAMP" evidence="12">
    <location>
        <begin position="319"/>
        <end position="373"/>
    </location>
</feature>
<evidence type="ECO:0000256" key="9">
    <source>
        <dbReference type="PROSITE-ProRule" id="PRU00284"/>
    </source>
</evidence>
<gene>
    <name evidence="13" type="ORF">SAMN05216262_103197</name>
</gene>
<dbReference type="CDD" id="cd12913">
    <property type="entry name" value="PDC1_MCP_like"/>
    <property type="match status" value="1"/>
</dbReference>
<evidence type="ECO:0000313" key="14">
    <source>
        <dbReference type="Proteomes" id="UP000199297"/>
    </source>
</evidence>
<evidence type="ECO:0000313" key="13">
    <source>
        <dbReference type="EMBL" id="SEK88067.1"/>
    </source>
</evidence>
<evidence type="ECO:0000259" key="11">
    <source>
        <dbReference type="PROSITE" id="PS50111"/>
    </source>
</evidence>
<dbReference type="Proteomes" id="UP000199297">
    <property type="component" value="Unassembled WGS sequence"/>
</dbReference>
<dbReference type="Pfam" id="PF02743">
    <property type="entry name" value="dCache_1"/>
    <property type="match status" value="1"/>
</dbReference>
<keyword evidence="4 10" id="KW-0812">Transmembrane</keyword>
<evidence type="ECO:0000256" key="2">
    <source>
        <dbReference type="ARBA" id="ARBA00022475"/>
    </source>
</evidence>
<dbReference type="GO" id="GO:0007165">
    <property type="term" value="P:signal transduction"/>
    <property type="evidence" value="ECO:0007669"/>
    <property type="project" value="UniProtKB-KW"/>
</dbReference>
<dbReference type="RefSeq" id="WP_085284165.1">
    <property type="nucleotide sequence ID" value="NZ_FOBI01000003.1"/>
</dbReference>
<evidence type="ECO:0000256" key="5">
    <source>
        <dbReference type="ARBA" id="ARBA00022989"/>
    </source>
</evidence>
<dbReference type="SUPFAM" id="SSF103190">
    <property type="entry name" value="Sensory domain-like"/>
    <property type="match status" value="1"/>
</dbReference>
<dbReference type="SMART" id="SM00304">
    <property type="entry name" value="HAMP"/>
    <property type="match status" value="1"/>
</dbReference>
<dbReference type="Pfam" id="PF00015">
    <property type="entry name" value="MCPsignal"/>
    <property type="match status" value="1"/>
</dbReference>
<dbReference type="CDD" id="cd06225">
    <property type="entry name" value="HAMP"/>
    <property type="match status" value="1"/>
</dbReference>
<dbReference type="Gene3D" id="3.30.450.20">
    <property type="entry name" value="PAS domain"/>
    <property type="match status" value="1"/>
</dbReference>
<dbReference type="EMBL" id="FOBI01000003">
    <property type="protein sequence ID" value="SEK88067.1"/>
    <property type="molecule type" value="Genomic_DNA"/>
</dbReference>
<dbReference type="PANTHER" id="PTHR32089">
    <property type="entry name" value="METHYL-ACCEPTING CHEMOTAXIS PROTEIN MCPB"/>
    <property type="match status" value="1"/>
</dbReference>
<protein>
    <submittedName>
        <fullName evidence="13">Methyl-accepting chemotaxis sensory transducer with Cache sensor</fullName>
    </submittedName>
</protein>
<dbReference type="InterPro" id="IPR029151">
    <property type="entry name" value="Sensor-like_sf"/>
</dbReference>
<feature type="domain" description="Methyl-accepting transducer" evidence="11">
    <location>
        <begin position="378"/>
        <end position="614"/>
    </location>
</feature>
<dbReference type="CDD" id="cd12912">
    <property type="entry name" value="PDC2_MCP_like"/>
    <property type="match status" value="1"/>
</dbReference>
<organism evidence="13 14">
    <name type="scientific">Colwellia chukchiensis</name>
    <dbReference type="NCBI Taxonomy" id="641665"/>
    <lineage>
        <taxon>Bacteria</taxon>
        <taxon>Pseudomonadati</taxon>
        <taxon>Pseudomonadota</taxon>
        <taxon>Gammaproteobacteria</taxon>
        <taxon>Alteromonadales</taxon>
        <taxon>Colwelliaceae</taxon>
        <taxon>Colwellia</taxon>
    </lineage>
</organism>
<dbReference type="PROSITE" id="PS50111">
    <property type="entry name" value="CHEMOTAXIS_TRANSDUC_2"/>
    <property type="match status" value="1"/>
</dbReference>
<evidence type="ECO:0000256" key="7">
    <source>
        <dbReference type="ARBA" id="ARBA00023224"/>
    </source>
</evidence>
<dbReference type="SMART" id="SM00283">
    <property type="entry name" value="MA"/>
    <property type="match status" value="1"/>
</dbReference>
<sequence>MNIRSKLTLSFAATVILPIIAIAIVSISMTISKSSTNFVEHTQNELSQVDKGFQLFFQQIKANVKFLAANKLTTQLPDNTHTYFDAEHMMAPKNDSSEELALYKLYENFGQSHPDLLYVYTGTKDGGFVQYPLEVLGGYDPRQRPWYQQALASPNEPIITEAYQDVIGKPVVTSAFVVKNAQGNVVGVQGLDVTLSTLTDILSNTKLGKSGYLILIDESGTILADAKTPENNFKNIKDLPSSLFSTLQKTPNQHHFSTEHLGMDVNVASYYSNTLKWRFVGVIDSDEILAPAYSMSLTIAVIALIMVTLFITIGFWLANRIVQPINRVAEGLRDIAQGEGDLTKRLAVIGHDEVSELAQWFNQFLDSIHQLVVDIKTCASTLNMAANQSGQQIADVKSVSHQQEQSIDNVNSLITTMTDIAHQTSNDCHESSTTIIKTQEYAKKGTSLISVTVNEVSLLNESLSESSQSMKSLELESENITKILDVIRSIAEQTNLLALNAAIEAARAGEQGRGFAVVADEVRTLAQRSRGATEEIDTVLMNLLEKTRVVSQQMGVNVEQSQQTIEKIEQANQSFNEISSLVGQMKENIARITHAAEQQCSSSDLINDDISGINHSAKGIVTTADALADGSKDLLVLSKDLTNLVGRFNVSQP</sequence>
<keyword evidence="14" id="KW-1185">Reference proteome</keyword>
<evidence type="ECO:0000256" key="1">
    <source>
        <dbReference type="ARBA" id="ARBA00004651"/>
    </source>
</evidence>
<keyword evidence="6 10" id="KW-0472">Membrane</keyword>
<dbReference type="PANTHER" id="PTHR32089:SF119">
    <property type="entry name" value="METHYL-ACCEPTING CHEMOTAXIS PROTEIN CTPL"/>
    <property type="match status" value="1"/>
</dbReference>
<dbReference type="InterPro" id="IPR003660">
    <property type="entry name" value="HAMP_dom"/>
</dbReference>
<keyword evidence="7 9" id="KW-0807">Transducer</keyword>
<comment type="subcellular location">
    <subcellularLocation>
        <location evidence="1">Cell membrane</location>
        <topology evidence="1">Multi-pass membrane protein</topology>
    </subcellularLocation>
</comment>
<evidence type="ECO:0000259" key="12">
    <source>
        <dbReference type="PROSITE" id="PS50885"/>
    </source>
</evidence>
<dbReference type="GO" id="GO:0006935">
    <property type="term" value="P:chemotaxis"/>
    <property type="evidence" value="ECO:0007669"/>
    <property type="project" value="UniProtKB-KW"/>
</dbReference>